<evidence type="ECO:0000313" key="2">
    <source>
        <dbReference type="Proteomes" id="UP000029384"/>
    </source>
</evidence>
<protein>
    <submittedName>
        <fullName evidence="1">Transcriptional regulator protein</fullName>
    </submittedName>
</protein>
<sequence length="97" mass="11082">MISIKKDNFDKTKKVTSEISNDISRKIIFSIILKAKSGIEIANDTELSQSTVYQKLIILKDLSLVKIDHEEITEKGRHVEFFKSNISKGTPRFTRIA</sequence>
<dbReference type="Gene3D" id="1.10.10.10">
    <property type="entry name" value="Winged helix-like DNA-binding domain superfamily/Winged helix DNA-binding domain"/>
    <property type="match status" value="1"/>
</dbReference>
<comment type="caution">
    <text evidence="1">The sequence shown here is derived from an EMBL/GenBank/DDBJ whole genome shotgun (WGS) entry which is preliminary data.</text>
</comment>
<proteinExistence type="predicted"/>
<dbReference type="SUPFAM" id="SSF46785">
    <property type="entry name" value="Winged helix' DNA-binding domain"/>
    <property type="match status" value="1"/>
</dbReference>
<dbReference type="InterPro" id="IPR036390">
    <property type="entry name" value="WH_DNA-bd_sf"/>
</dbReference>
<name>A0A087S6K5_9ARCH</name>
<reference evidence="1 2" key="1">
    <citation type="submission" date="2014-06" db="EMBL/GenBank/DDBJ databases">
        <authorList>
            <person name="Ngugi D.K."/>
            <person name="Blom J."/>
            <person name="Alam I."/>
            <person name="Rashid M."/>
            <person name="Baalawi W."/>
            <person name="Zhang G."/>
            <person name="Hikmawan T."/>
            <person name="Guan Y."/>
            <person name="Antunes A."/>
            <person name="Siam R."/>
            <person name="El-Dorry H."/>
            <person name="Bajic V."/>
            <person name="Stingl U."/>
        </authorList>
    </citation>
    <scope>NUCLEOTIDE SEQUENCE [LARGE SCALE GENOMIC DNA]</scope>
    <source>
        <strain evidence="1">SCGC AAA799-B03</strain>
    </source>
</reference>
<organism evidence="1 2">
    <name type="scientific">Marine Group I thaumarchaeote SCGC AAA799-B03</name>
    <dbReference type="NCBI Taxonomy" id="1502289"/>
    <lineage>
        <taxon>Archaea</taxon>
        <taxon>Nitrososphaerota</taxon>
        <taxon>Marine Group I</taxon>
    </lineage>
</organism>
<dbReference type="Proteomes" id="UP000029384">
    <property type="component" value="Unassembled WGS sequence"/>
</dbReference>
<accession>A0A087S6K5</accession>
<gene>
    <name evidence="1" type="ORF">AAA799B03_01091</name>
</gene>
<dbReference type="AlphaFoldDB" id="A0A087S6K5"/>
<evidence type="ECO:0000313" key="1">
    <source>
        <dbReference type="EMBL" id="KFM21359.1"/>
    </source>
</evidence>
<dbReference type="InterPro" id="IPR036388">
    <property type="entry name" value="WH-like_DNA-bd_sf"/>
</dbReference>
<dbReference type="EMBL" id="JOTA01000026">
    <property type="protein sequence ID" value="KFM21359.1"/>
    <property type="molecule type" value="Genomic_DNA"/>
</dbReference>
<keyword evidence="2" id="KW-1185">Reference proteome</keyword>